<feature type="compositionally biased region" description="Basic and acidic residues" evidence="3">
    <location>
        <begin position="1194"/>
        <end position="1206"/>
    </location>
</feature>
<dbReference type="InterPro" id="IPR036034">
    <property type="entry name" value="PDZ_sf"/>
</dbReference>
<feature type="domain" description="PDZ" evidence="5">
    <location>
        <begin position="343"/>
        <end position="427"/>
    </location>
</feature>
<accession>A0ABN8LFE8</accession>
<feature type="compositionally biased region" description="Polar residues" evidence="3">
    <location>
        <begin position="3100"/>
        <end position="3130"/>
    </location>
</feature>
<feature type="region of interest" description="Disordered" evidence="3">
    <location>
        <begin position="1638"/>
        <end position="1662"/>
    </location>
</feature>
<feature type="compositionally biased region" description="Basic and acidic residues" evidence="3">
    <location>
        <begin position="2384"/>
        <end position="2394"/>
    </location>
</feature>
<feature type="compositionally biased region" description="Basic and acidic residues" evidence="3">
    <location>
        <begin position="1476"/>
        <end position="1486"/>
    </location>
</feature>
<evidence type="ECO:0000256" key="2">
    <source>
        <dbReference type="ARBA" id="ARBA00023242"/>
    </source>
</evidence>
<feature type="compositionally biased region" description="Basic residues" evidence="3">
    <location>
        <begin position="2168"/>
        <end position="2180"/>
    </location>
</feature>
<feature type="region of interest" description="Disordered" evidence="3">
    <location>
        <begin position="2313"/>
        <end position="2369"/>
    </location>
</feature>
<feature type="compositionally biased region" description="Polar residues" evidence="3">
    <location>
        <begin position="3006"/>
        <end position="3015"/>
    </location>
</feature>
<name>A0ABN8LFE8_9CNID</name>
<feature type="region of interest" description="Disordered" evidence="3">
    <location>
        <begin position="1118"/>
        <end position="1373"/>
    </location>
</feature>
<feature type="compositionally biased region" description="Basic residues" evidence="3">
    <location>
        <begin position="3031"/>
        <end position="3042"/>
    </location>
</feature>
<organism evidence="6 7">
    <name type="scientific">Porites evermanni</name>
    <dbReference type="NCBI Taxonomy" id="104178"/>
    <lineage>
        <taxon>Eukaryota</taxon>
        <taxon>Metazoa</taxon>
        <taxon>Cnidaria</taxon>
        <taxon>Anthozoa</taxon>
        <taxon>Hexacorallia</taxon>
        <taxon>Scleractinia</taxon>
        <taxon>Fungiina</taxon>
        <taxon>Poritidae</taxon>
        <taxon>Porites</taxon>
    </lineage>
</organism>
<dbReference type="Gene3D" id="2.30.42.10">
    <property type="match status" value="1"/>
</dbReference>
<dbReference type="PANTHER" id="PTHR23348">
    <property type="entry name" value="PERIAXIN/AHNAK"/>
    <property type="match status" value="1"/>
</dbReference>
<feature type="compositionally biased region" description="Basic and acidic residues" evidence="3">
    <location>
        <begin position="2332"/>
        <end position="2345"/>
    </location>
</feature>
<feature type="compositionally biased region" description="Acidic residues" evidence="3">
    <location>
        <begin position="1854"/>
        <end position="1864"/>
    </location>
</feature>
<evidence type="ECO:0000256" key="1">
    <source>
        <dbReference type="ARBA" id="ARBA00004123"/>
    </source>
</evidence>
<feature type="region of interest" description="Disordered" evidence="3">
    <location>
        <begin position="1693"/>
        <end position="1717"/>
    </location>
</feature>
<dbReference type="PANTHER" id="PTHR23348:SF16">
    <property type="entry name" value="LEUCINE RICH REPEAT FAMILY PROTEIN"/>
    <property type="match status" value="1"/>
</dbReference>
<evidence type="ECO:0000259" key="5">
    <source>
        <dbReference type="PROSITE" id="PS50106"/>
    </source>
</evidence>
<feature type="compositionally biased region" description="Basic and acidic residues" evidence="3">
    <location>
        <begin position="776"/>
        <end position="789"/>
    </location>
</feature>
<feature type="region of interest" description="Disordered" evidence="3">
    <location>
        <begin position="2384"/>
        <end position="2485"/>
    </location>
</feature>
<feature type="compositionally biased region" description="Basic and acidic residues" evidence="3">
    <location>
        <begin position="602"/>
        <end position="616"/>
    </location>
</feature>
<evidence type="ECO:0000313" key="6">
    <source>
        <dbReference type="EMBL" id="CAH3014372.1"/>
    </source>
</evidence>
<evidence type="ECO:0000256" key="3">
    <source>
        <dbReference type="SAM" id="MobiDB-lite"/>
    </source>
</evidence>
<feature type="compositionally biased region" description="Polar residues" evidence="3">
    <location>
        <begin position="1804"/>
        <end position="1821"/>
    </location>
</feature>
<feature type="compositionally biased region" description="Basic and acidic residues" evidence="3">
    <location>
        <begin position="2189"/>
        <end position="2204"/>
    </location>
</feature>
<feature type="compositionally biased region" description="Polar residues" evidence="3">
    <location>
        <begin position="2018"/>
        <end position="2030"/>
    </location>
</feature>
<gene>
    <name evidence="6" type="ORF">PEVE_00043603</name>
</gene>
<feature type="transmembrane region" description="Helical" evidence="4">
    <location>
        <begin position="72"/>
        <end position="96"/>
    </location>
</feature>
<dbReference type="SUPFAM" id="SSF50156">
    <property type="entry name" value="PDZ domain-like"/>
    <property type="match status" value="1"/>
</dbReference>
<feature type="region of interest" description="Disordered" evidence="3">
    <location>
        <begin position="547"/>
        <end position="627"/>
    </location>
</feature>
<proteinExistence type="predicted"/>
<feature type="region of interest" description="Disordered" evidence="3">
    <location>
        <begin position="2106"/>
        <end position="2296"/>
    </location>
</feature>
<feature type="region of interest" description="Disordered" evidence="3">
    <location>
        <begin position="1907"/>
        <end position="1931"/>
    </location>
</feature>
<dbReference type="CDD" id="cd00136">
    <property type="entry name" value="PDZ_canonical"/>
    <property type="match status" value="1"/>
</dbReference>
<feature type="compositionally biased region" description="Low complexity" evidence="3">
    <location>
        <begin position="2148"/>
        <end position="2157"/>
    </location>
</feature>
<comment type="caution">
    <text evidence="6">The sequence shown here is derived from an EMBL/GenBank/DDBJ whole genome shotgun (WGS) entry which is preliminary data.</text>
</comment>
<evidence type="ECO:0000256" key="4">
    <source>
        <dbReference type="SAM" id="Phobius"/>
    </source>
</evidence>
<feature type="region of interest" description="Disordered" evidence="3">
    <location>
        <begin position="2745"/>
        <end position="2770"/>
    </location>
</feature>
<feature type="compositionally biased region" description="Basic and acidic residues" evidence="3">
    <location>
        <begin position="800"/>
        <end position="809"/>
    </location>
</feature>
<feature type="compositionally biased region" description="Basic and acidic residues" evidence="3">
    <location>
        <begin position="2446"/>
        <end position="2467"/>
    </location>
</feature>
<feature type="region of interest" description="Disordered" evidence="3">
    <location>
        <begin position="2993"/>
        <end position="3130"/>
    </location>
</feature>
<dbReference type="PROSITE" id="PS50106">
    <property type="entry name" value="PDZ"/>
    <property type="match status" value="1"/>
</dbReference>
<sequence length="3130" mass="337025">YFSPGTLDNSSAFVRCKLVLRTCDRICSIHGGWLSKACKHYNMAFYNLVLLGLFLICQHIRFVMAASECTTAIVASVFGTIGGLLLIAAIVALVWYCCRQRDSTSLSTSSADSASDHEFSFGTKTKGGNIGLNGNGTPVTFSHRYSEKAPSVAYNTSGVVNPAFAGGSREVLIDMPQGHHDEVKIDLDGDPSFKPPAHNDEIKIDMDGGSGIKLPSGSGDAKIDMDGGSDIKLPSGSGGVKIDMDGGSGIKLPFSGGDAKIDMDGASDIKLPSGSGDAKLDMDWDHERNVDFPDGNRRELKLPTGNGSPSGSGLPGTDANVIIKGPSKPKSIPSVDLPQKTVDVFLERPGNGGFGLLIARDKTLPPPALFVREVTPGGIAAKTGLVDKGDKIIAINETSIEGMPHDQAMSLLRDDSLKILHLTLKKKELYKIKGRSVDIPDGIIEESCKVDMSPELEAGVPTLDVEGVQGRAPDGEALLDVNMGKPHLNKPEGTLKTQVSGPDTFTDVDLGKPSYDLDLPSSKRKSAKCFSCASSGDRDEPYIKGKSNVGIGLNTPDRKAQDVKLSTGKPDLKLPSRDFDGPDGHMEMKAGRNFDMSGSGPEIRDPDVGDTQKEYGLRGSAPDVDIGVDHGRYNGDASLPTEGVAPKGPGLGPSSAEIDLPSGKKKIGNCLTCTASGKKDEPYRKARKNYGYEFEGQDVDGSIEMKRLSGPSTDANTGDVDSPEARLNTEISGPNAKLSSGRVKGPSASGDVHSPEVDFPSAKKKSGSCFSCVGSGDKDEPYRTNRGKTDFSWNPPEVDGSLKMEKPDELDISGSGPGFSGRGEKKDLGYQVTGPDFNVHGPNKGISTEIPKMAVDTAYRHVKSADVPSGNMSAGISGPEIDLSGPSADVPDRDFTIKGPKGDFSGPKFDASRPKAGVSGPEIDLSGPSPDLPKGDINIKGLKGDFSGPKFDVNRPKGGVSRPEMDLRGPSADVSKGDFNVRGPKGVFPGPEFDARRPEIGVNGPEIDLDGPNSDVSNGEFNMGGPKGDSFRPETEFSGPNIDLRGPKAGASSVSGPGPDLSTGNIKDAKVHLDAPSAEIDLPSRKKRMGGNCFSCAGGADKDVPYGKKAVDANVDLKGSDAGVAGPKLDTSRPTVGVSGPGIDYSGPNADLPKGDFNIKGPKGDFSGPEFDANRPKAGFSGPEIDPSGPSADIPDRDFHIKRPKGDFSGPEFEASRFKAEVSRPEIDLSGPSADVSKKDFNVMGPKGDFSGPEFDACRPEIGVNGPEIDLSGPNSGVSNGEINIKGPKGEFSRSEIDSLRPETEFSGPNIDFRGPKAGASVKEPNMELTGKPKVSGPGLDVSTGNIKDPTVNLDAPSSELDLPSRKKRMGGNCFSCAGGADKDLPYGKKRVDANVDLKGPHADFSGPELNTSRPKVGGSGPGIDLSGPSADIFKGDVNITRPKGDFSGPEFDASRPKTGVSEPEIDVSGLSADISKADFDVRGPKGDYSGLDVDASRPKPGLPGPHLELSGPSADISKGDFNTGGPKANLSRPEFDTSYPKAGVSGPKVSAGRPSTDFSGPKLDVSGLKADLSVEKPKVSGPDLDASIGKVEDPEGNVNSPSADLDFPSRKKRKSVNCLSCTGGVDKDAPYGKKAMDANIDLEGPNGKNRDGEFELGHPEFDGKFGAKKAGSFDLHGPNIDSEDLAMKINTPDFDLRSNKPNSSFQTPDLDVKAGNKGEIDISLPNVTHEKPELSGTFTGVQDKDIELRSPGLDINSSQGSADWGISGSNLPDAPRVAINKPSISGGDLDADAEVPGLRISGSKPSSELDTNALDNNTDVPKSDLRFGISKPDLDTKAELPDLEISAPKPQFDGEEFDMDNSEPEIPTNDFNFDPSLPGIGRGVGGLDKNMRTGEYLDIDINRPDINEYDMDIPKPKIETGDVSSEGSLPELDTLAESPAIGLNDRQLDINVWQPTQDILAPKTLDSPEPNGGWSFQPGGKDYDTNFDWSVNTSTPKQKGSNLAKLELETEPLAVVNDSNLELQSTPTKFPSMDYEEPRNLQRYDEIRPDMELRLLSPKKTDYPKPGFEFENSEGSIDVGKDGIERKPGRMSLVKVEENVTICSASLEEDEPPAPRKRTLTLDREVRQKIEVVFPGEEGSDTKQKGSSSSSSSSSSESEDNKEKTEKRKKKSRLFKAFRKSSTSSASSKEDETPKQKEKERKSSTSSSASEDEKEGKKKPSKGDLAMGITTQIKPKKRKSSGSSSSSDNKTGKKRSVKQKDSKQHKTSTSSTSSSDEDHSKKTNFPISSEYPSAPVKYNVEYTTLPEQYLVSANAGGPKKPESSVPTVVSHIRDDKSKHEERKSSTSSSSDESIPKHTTSPKDPQPSMLYKVEYFTNQQKYIIEPHDEFDKPELSAAEVQEDAPKVEFHSVKPEDTKFSFIESKERKSSTSSLSSDKGASDVQEVDLKMESPSIELKDPSANERKSSTTSTSSEESGRLSPNLGVSVQRQETVHHVSTPDHFSINQVDVPAVTEDPLVIVTRSFKRLVPESDEEGATEHSKVQLNEPPVTLAYHLQYTHNIRMGMEDNDNQVQEEGIAPVVRSRSVEYEVPDLSIVLQPEDDHSFKANERKSSTTSTSSEESGRLSPNLGVSVQRHETVHHVSTPDHFSINQVDVPAVTEDPLVIVTRSFKRPVPENDEEGATEHSKVQLNEPPVTLAYHLQYSHNIRMGMEDNDNQVQEEGIAPVVRSCSVEYEVPDLSIVLQPEDGHSKDEEKAENRVPTDEKDRASPTMNIQAHTFETVYEVNIPERPTTDNYELEIQEHSPVVVLRSVKRISSEHNDMEEDTQILTSNADVQLSEPSNDVQLDYPEGWGVSTTDDYHLPRAEEEWIVKHSVKKDKPDITSLAGSLDFPENKNQPKAESNQDKDASVKSPREASSVRRNSNSRLWDLMQGYLIERPIVDDDDDDDKDSTPDPEKTTEVKNEGDSKPEKPERSVFNFTIQPVKFDTVDVQVQANDSKEPAKKLTTSFTQEASLPSDADDNESDPWMRHYSKGLHQRGHHQPSTSKFTEKESTVPERPGLSLSKVPHVKGVRTSSEHQRERPRYSIDGRARIEPASFPSVTNRSQPGTSRQEPSNRPSVSSLRSFWDK</sequence>
<evidence type="ECO:0000313" key="7">
    <source>
        <dbReference type="Proteomes" id="UP001159427"/>
    </source>
</evidence>
<feature type="non-terminal residue" evidence="6">
    <location>
        <position position="1"/>
    </location>
</feature>
<reference evidence="6 7" key="1">
    <citation type="submission" date="2022-05" db="EMBL/GenBank/DDBJ databases">
        <authorList>
            <consortium name="Genoscope - CEA"/>
            <person name="William W."/>
        </authorList>
    </citation>
    <scope>NUCLEOTIDE SEQUENCE [LARGE SCALE GENOMIC DNA]</scope>
</reference>
<feature type="region of interest" description="Disordered" evidence="3">
    <location>
        <begin position="865"/>
        <end position="1070"/>
    </location>
</feature>
<feature type="compositionally biased region" description="Basic and acidic residues" evidence="3">
    <location>
        <begin position="2121"/>
        <end position="2131"/>
    </location>
</feature>
<feature type="transmembrane region" description="Helical" evidence="4">
    <location>
        <begin position="43"/>
        <end position="60"/>
    </location>
</feature>
<feature type="region of interest" description="Disordered" evidence="3">
    <location>
        <begin position="288"/>
        <end position="335"/>
    </location>
</feature>
<feature type="compositionally biased region" description="Basic and acidic residues" evidence="3">
    <location>
        <begin position="2893"/>
        <end position="2919"/>
    </location>
</feature>
<feature type="compositionally biased region" description="Basic and acidic residues" evidence="3">
    <location>
        <begin position="1907"/>
        <end position="1921"/>
    </location>
</feature>
<feature type="compositionally biased region" description="Basic and acidic residues" evidence="3">
    <location>
        <begin position="1214"/>
        <end position="1227"/>
    </location>
</feature>
<feature type="compositionally biased region" description="Basic and acidic residues" evidence="3">
    <location>
        <begin position="2403"/>
        <end position="2429"/>
    </location>
</feature>
<feature type="region of interest" description="Disordered" evidence="3">
    <location>
        <begin position="2018"/>
        <end position="2040"/>
    </location>
</feature>
<feature type="compositionally biased region" description="Polar residues" evidence="3">
    <location>
        <begin position="1273"/>
        <end position="1282"/>
    </location>
</feature>
<feature type="region of interest" description="Disordered" evidence="3">
    <location>
        <begin position="1962"/>
        <end position="1981"/>
    </location>
</feature>
<dbReference type="Proteomes" id="UP001159427">
    <property type="component" value="Unassembled WGS sequence"/>
</dbReference>
<feature type="region of interest" description="Disordered" evidence="3">
    <location>
        <begin position="2598"/>
        <end position="2630"/>
    </location>
</feature>
<protein>
    <recommendedName>
        <fullName evidence="5">PDZ domain-containing protein</fullName>
    </recommendedName>
</protein>
<feature type="compositionally biased region" description="Basic and acidic residues" evidence="3">
    <location>
        <begin position="570"/>
        <end position="592"/>
    </location>
</feature>
<keyword evidence="4" id="KW-0812">Transmembrane</keyword>
<feature type="compositionally biased region" description="Basic and acidic residues" evidence="3">
    <location>
        <begin position="2601"/>
        <end position="2613"/>
    </location>
</feature>
<feature type="region of interest" description="Disordered" evidence="3">
    <location>
        <begin position="1398"/>
        <end position="1610"/>
    </location>
</feature>
<keyword evidence="7" id="KW-1185">Reference proteome</keyword>
<feature type="compositionally biased region" description="Basic and acidic residues" evidence="3">
    <location>
        <begin position="1288"/>
        <end position="1304"/>
    </location>
</feature>
<feature type="region of interest" description="Disordered" evidence="3">
    <location>
        <begin position="2057"/>
        <end position="2086"/>
    </location>
</feature>
<feature type="region of interest" description="Disordered" evidence="3">
    <location>
        <begin position="2882"/>
        <end position="2925"/>
    </location>
</feature>
<feature type="compositionally biased region" description="Basic and acidic residues" evidence="3">
    <location>
        <begin position="2951"/>
        <end position="2975"/>
    </location>
</feature>
<dbReference type="EMBL" id="CALNXI010000009">
    <property type="protein sequence ID" value="CAH3014372.1"/>
    <property type="molecule type" value="Genomic_DNA"/>
</dbReference>
<feature type="compositionally biased region" description="Basic and acidic residues" evidence="3">
    <location>
        <begin position="288"/>
        <end position="301"/>
    </location>
</feature>
<keyword evidence="4" id="KW-1133">Transmembrane helix</keyword>
<feature type="region of interest" description="Disordered" evidence="3">
    <location>
        <begin position="1751"/>
        <end position="1890"/>
    </location>
</feature>
<feature type="compositionally biased region" description="Basic and acidic residues" evidence="3">
    <location>
        <begin position="2747"/>
        <end position="2769"/>
    </location>
</feature>
<dbReference type="InterPro" id="IPR052082">
    <property type="entry name" value="Myelin_sheath_structural"/>
</dbReference>
<feature type="compositionally biased region" description="Basic and acidic residues" evidence="3">
    <location>
        <begin position="3076"/>
        <end position="3094"/>
    </location>
</feature>
<keyword evidence="4" id="KW-0472">Membrane</keyword>
<comment type="subcellular location">
    <subcellularLocation>
        <location evidence="1">Nucleus</location>
    </subcellularLocation>
</comment>
<dbReference type="SMART" id="SM00228">
    <property type="entry name" value="PDZ"/>
    <property type="match status" value="1"/>
</dbReference>
<feature type="compositionally biased region" description="Basic and acidic residues" evidence="3">
    <location>
        <begin position="1649"/>
        <end position="1662"/>
    </location>
</feature>
<keyword evidence="2" id="KW-0539">Nucleus</keyword>
<feature type="region of interest" description="Disordered" evidence="3">
    <location>
        <begin position="2939"/>
        <end position="2979"/>
    </location>
</feature>
<dbReference type="Pfam" id="PF00595">
    <property type="entry name" value="PDZ"/>
    <property type="match status" value="1"/>
</dbReference>
<dbReference type="InterPro" id="IPR001478">
    <property type="entry name" value="PDZ"/>
</dbReference>
<feature type="region of interest" description="Disordered" evidence="3">
    <location>
        <begin position="699"/>
        <end position="846"/>
    </location>
</feature>